<evidence type="ECO:0000259" key="4">
    <source>
        <dbReference type="Pfam" id="PF00149"/>
    </source>
</evidence>
<dbReference type="InterPro" id="IPR008334">
    <property type="entry name" value="5'-Nucleotdase_C"/>
</dbReference>
<feature type="transmembrane region" description="Helical" evidence="3">
    <location>
        <begin position="595"/>
        <end position="616"/>
    </location>
</feature>
<gene>
    <name evidence="6" type="ORF">HMPREF9460_00994</name>
</gene>
<evidence type="ECO:0000256" key="3">
    <source>
        <dbReference type="SAM" id="Phobius"/>
    </source>
</evidence>
<dbReference type="GO" id="GO:0000166">
    <property type="term" value="F:nucleotide binding"/>
    <property type="evidence" value="ECO:0007669"/>
    <property type="project" value="UniProtKB-KW"/>
</dbReference>
<keyword evidence="2" id="KW-0547">Nucleotide-binding</keyword>
<dbReference type="InterPro" id="IPR006146">
    <property type="entry name" value="5'-Nucleotdase_CS"/>
</dbReference>
<dbReference type="CDD" id="cd00845">
    <property type="entry name" value="MPP_UshA_N_like"/>
    <property type="match status" value="1"/>
</dbReference>
<accession>A0A096DG45</accession>
<protein>
    <recommendedName>
        <fullName evidence="8">5'-Nucleotidase C-terminal domain-containing protein</fullName>
    </recommendedName>
</protein>
<dbReference type="PANTHER" id="PTHR11575">
    <property type="entry name" value="5'-NUCLEOTIDASE-RELATED"/>
    <property type="match status" value="1"/>
</dbReference>
<evidence type="ECO:0000256" key="1">
    <source>
        <dbReference type="ARBA" id="ARBA00022729"/>
    </source>
</evidence>
<evidence type="ECO:0000259" key="5">
    <source>
        <dbReference type="Pfam" id="PF02872"/>
    </source>
</evidence>
<dbReference type="HOGENOM" id="CLU_005854_7_1_9"/>
<dbReference type="PROSITE" id="PS00786">
    <property type="entry name" value="5_NUCLEOTIDASE_2"/>
    <property type="match status" value="1"/>
</dbReference>
<dbReference type="Pfam" id="PF00149">
    <property type="entry name" value="Metallophos"/>
    <property type="match status" value="1"/>
</dbReference>
<name>A0A096DG45_FLAPL</name>
<dbReference type="AlphaFoldDB" id="A0A096DG45"/>
<dbReference type="Pfam" id="PF02872">
    <property type="entry name" value="5_nucleotid_C"/>
    <property type="match status" value="1"/>
</dbReference>
<dbReference type="GO" id="GO:0016788">
    <property type="term" value="F:hydrolase activity, acting on ester bonds"/>
    <property type="evidence" value="ECO:0007669"/>
    <property type="project" value="InterPro"/>
</dbReference>
<dbReference type="PRINTS" id="PR01607">
    <property type="entry name" value="APYRASEFAMLY"/>
</dbReference>
<feature type="domain" description="Calcineurin-like phosphoesterase" evidence="4">
    <location>
        <begin position="37"/>
        <end position="261"/>
    </location>
</feature>
<dbReference type="Gene3D" id="3.90.780.10">
    <property type="entry name" value="5'-Nucleotidase, C-terminal domain"/>
    <property type="match status" value="1"/>
</dbReference>
<feature type="domain" description="5'-Nucleotidase C-terminal" evidence="5">
    <location>
        <begin position="360"/>
        <end position="508"/>
    </location>
</feature>
<keyword evidence="7" id="KW-1185">Reference proteome</keyword>
<evidence type="ECO:0008006" key="8">
    <source>
        <dbReference type="Google" id="ProtNLM"/>
    </source>
</evidence>
<keyword evidence="1 2" id="KW-0732">Signal</keyword>
<dbReference type="SUPFAM" id="SSF56300">
    <property type="entry name" value="Metallo-dependent phosphatases"/>
    <property type="match status" value="1"/>
</dbReference>
<dbReference type="GO" id="GO:0046872">
    <property type="term" value="F:metal ion binding"/>
    <property type="evidence" value="ECO:0007669"/>
    <property type="project" value="InterPro"/>
</dbReference>
<dbReference type="InterPro" id="IPR036907">
    <property type="entry name" value="5'-Nucleotdase_C_sf"/>
</dbReference>
<dbReference type="InterPro" id="IPR006179">
    <property type="entry name" value="5_nucleotidase/apyrase"/>
</dbReference>
<dbReference type="PATRIC" id="fig|742738.3.peg.1030"/>
<evidence type="ECO:0000313" key="6">
    <source>
        <dbReference type="EMBL" id="KGF56494.1"/>
    </source>
</evidence>
<feature type="chain" id="PRO_5001918116" description="5'-Nucleotidase C-terminal domain-containing protein" evidence="2">
    <location>
        <begin position="30"/>
        <end position="641"/>
    </location>
</feature>
<feature type="signal peptide" evidence="2">
    <location>
        <begin position="1"/>
        <end position="29"/>
    </location>
</feature>
<sequence>MHHPIRIRALRLGLAACLLAGALAGLASANAPTYETTILFTHDTHDHFLPMPDEEGGEYGGYTRLATLIQQERAAHPDALVLDGGDFSMGSLFQTIYATEAPELRALGAMGYDATMLGNHEFDYRARGLAEMLNAAVDSGDPVPPIVQANYKPPAEDVDTWAAWNRYGIGDYLILERGGVSYGIFGLMGEEADSNAPMSGMEFEPIADAAERTVAALEEAGADFIICLSHSGTDGRGKGEDYELAKRVDGIDVILSGHTHTTLDEPLRVGDTLIVSCGEYTANLGVLTVEWKPNGEKTVADYRLLPVDETVAEDPDMAAMAAAFQPLVEEQYLSQYGVGFDEVLARSPFAFTPIGRFGAEHREDTLGSLIADSYVYAVQQAEGADYVPVDFAVVAAGVIRGSFPAGEITTSDAFNVSSLGSGADGTPGYPLISVWITGKELRDAFEVDASVSPLMPVAQIYGSGMTWTWNPRRMIFNKVTDCAQVLPDGSAVPIDDDRLYRVVTGLYTGQMLGTVNDQSFGILAITPKDAQGNVITDYEEHIIYNPNGSEVKEWYALASYLQSMGEVDGRYAAPEGRKVEHATWNPLSLLKNLNLFGWLAVLAAVLVLAAAVLLVWRLCFHHRRGRYGGRRRGGGYRPYRG</sequence>
<keyword evidence="3" id="KW-0812">Transmembrane</keyword>
<dbReference type="Proteomes" id="UP000029585">
    <property type="component" value="Unassembled WGS sequence"/>
</dbReference>
<dbReference type="Gene3D" id="3.60.21.10">
    <property type="match status" value="1"/>
</dbReference>
<proteinExistence type="inferred from homology"/>
<dbReference type="EMBL" id="ADLO01000040">
    <property type="protein sequence ID" value="KGF56494.1"/>
    <property type="molecule type" value="Genomic_DNA"/>
</dbReference>
<dbReference type="SUPFAM" id="SSF55816">
    <property type="entry name" value="5'-nucleotidase (syn. UDP-sugar hydrolase), C-terminal domain"/>
    <property type="match status" value="1"/>
</dbReference>
<dbReference type="GO" id="GO:0009166">
    <property type="term" value="P:nucleotide catabolic process"/>
    <property type="evidence" value="ECO:0007669"/>
    <property type="project" value="InterPro"/>
</dbReference>
<dbReference type="RefSeq" id="WP_044939606.1">
    <property type="nucleotide sequence ID" value="NZ_KN174162.1"/>
</dbReference>
<dbReference type="InterPro" id="IPR029052">
    <property type="entry name" value="Metallo-depent_PP-like"/>
</dbReference>
<dbReference type="InterPro" id="IPR004843">
    <property type="entry name" value="Calcineurin-like_PHP"/>
</dbReference>
<dbReference type="PANTHER" id="PTHR11575:SF24">
    <property type="entry name" value="5'-NUCLEOTIDASE"/>
    <property type="match status" value="1"/>
</dbReference>
<keyword evidence="3" id="KW-0472">Membrane</keyword>
<keyword evidence="2" id="KW-0378">Hydrolase</keyword>
<comment type="similarity">
    <text evidence="2">Belongs to the 5'-nucleotidase family.</text>
</comment>
<evidence type="ECO:0000256" key="2">
    <source>
        <dbReference type="RuleBase" id="RU362119"/>
    </source>
</evidence>
<keyword evidence="3" id="KW-1133">Transmembrane helix</keyword>
<evidence type="ECO:0000313" key="7">
    <source>
        <dbReference type="Proteomes" id="UP000029585"/>
    </source>
</evidence>
<comment type="caution">
    <text evidence="6">The sequence shown here is derived from an EMBL/GenBank/DDBJ whole genome shotgun (WGS) entry which is preliminary data.</text>
</comment>
<organism evidence="6 7">
    <name type="scientific">Flavonifractor plautii 1_3_50AFAA</name>
    <dbReference type="NCBI Taxonomy" id="742738"/>
    <lineage>
        <taxon>Bacteria</taxon>
        <taxon>Bacillati</taxon>
        <taxon>Bacillota</taxon>
        <taxon>Clostridia</taxon>
        <taxon>Eubacteriales</taxon>
        <taxon>Oscillospiraceae</taxon>
        <taxon>Flavonifractor</taxon>
    </lineage>
</organism>
<reference evidence="6 7" key="1">
    <citation type="submission" date="2011-08" db="EMBL/GenBank/DDBJ databases">
        <title>The Genome Sequence of Clostridium orbiscindens 1_3_50AFAA.</title>
        <authorList>
            <consortium name="The Broad Institute Genome Sequencing Platform"/>
            <person name="Earl A."/>
            <person name="Ward D."/>
            <person name="Feldgarden M."/>
            <person name="Gevers D."/>
            <person name="Daigneault M."/>
            <person name="Strauss J."/>
            <person name="Allen-Vercoe E."/>
            <person name="Young S.K."/>
            <person name="Zeng Q."/>
            <person name="Gargeya S."/>
            <person name="Fitzgerald M."/>
            <person name="Haas B."/>
            <person name="Abouelleil A."/>
            <person name="Alvarado L."/>
            <person name="Arachchi H.M."/>
            <person name="Berlin A."/>
            <person name="Brown A."/>
            <person name="Chapman S.B."/>
            <person name="Chen Z."/>
            <person name="Dunbar C."/>
            <person name="Freedman E."/>
            <person name="Gearin G."/>
            <person name="Gellesch M."/>
            <person name="Goldberg J."/>
            <person name="Griggs A."/>
            <person name="Gujja S."/>
            <person name="Heiman D."/>
            <person name="Howarth C."/>
            <person name="Larson L."/>
            <person name="Lui A."/>
            <person name="MacDonald P.J.P."/>
            <person name="Montmayeur A."/>
            <person name="Murphy C."/>
            <person name="Neiman D."/>
            <person name="Pearson M."/>
            <person name="Priest M."/>
            <person name="Roberts A."/>
            <person name="Saif S."/>
            <person name="Shea T."/>
            <person name="Shenoy N."/>
            <person name="Sisk P."/>
            <person name="Stolte C."/>
            <person name="Sykes S."/>
            <person name="Wortman J."/>
            <person name="Nusbaum C."/>
            <person name="Birren B."/>
        </authorList>
    </citation>
    <scope>NUCLEOTIDE SEQUENCE [LARGE SCALE GENOMIC DNA]</scope>
    <source>
        <strain evidence="6 7">1_3_50AFAA</strain>
    </source>
</reference>
<dbReference type="eggNOG" id="COG0737">
    <property type="taxonomic scope" value="Bacteria"/>
</dbReference>